<evidence type="ECO:0000313" key="15">
    <source>
        <dbReference type="Proteomes" id="UP001320972"/>
    </source>
</evidence>
<evidence type="ECO:0000313" key="16">
    <source>
        <dbReference type="Proteomes" id="UP001321018"/>
    </source>
</evidence>
<feature type="binding site" evidence="11">
    <location>
        <position position="227"/>
    </location>
    <ligand>
        <name>FMN</name>
        <dbReference type="ChEBI" id="CHEBI:58210"/>
    </ligand>
</feature>
<feature type="binding site" evidence="11">
    <location>
        <begin position="278"/>
        <end position="280"/>
    </location>
    <ligand>
        <name>FMN</name>
        <dbReference type="ChEBI" id="CHEBI:58210"/>
    </ligand>
</feature>
<comment type="subunit">
    <text evidence="10 11">Homooctamer. Dimer of tetramers.</text>
</comment>
<organism evidence="13 16">
    <name type="scientific">Natronoglomus mannanivorans</name>
    <dbReference type="NCBI Taxonomy" id="2979990"/>
    <lineage>
        <taxon>Archaea</taxon>
        <taxon>Methanobacteriati</taxon>
        <taxon>Methanobacteriota</taxon>
        <taxon>Stenosarchaea group</taxon>
        <taxon>Halobacteria</taxon>
        <taxon>Halobacteriales</taxon>
        <taxon>Natrialbaceae</taxon>
        <taxon>Natronoglomus</taxon>
    </lineage>
</organism>
<evidence type="ECO:0000313" key="13">
    <source>
        <dbReference type="EMBL" id="MCU4742303.1"/>
    </source>
</evidence>
<evidence type="ECO:0000256" key="6">
    <source>
        <dbReference type="ARBA" id="ARBA00022842"/>
    </source>
</evidence>
<comment type="caution">
    <text evidence="11">Lacks conserved residue(s) required for the propagation of feature annotation.</text>
</comment>
<feature type="binding site" evidence="11">
    <location>
        <position position="131"/>
    </location>
    <ligand>
        <name>FMN</name>
        <dbReference type="ChEBI" id="CHEBI:58210"/>
    </ligand>
</feature>
<evidence type="ECO:0000256" key="8">
    <source>
        <dbReference type="ARBA" id="ARBA00023229"/>
    </source>
</evidence>
<dbReference type="GO" id="GO:0005737">
    <property type="term" value="C:cytoplasm"/>
    <property type="evidence" value="ECO:0007669"/>
    <property type="project" value="UniProtKB-SubCell"/>
</dbReference>
<dbReference type="SUPFAM" id="SSF51395">
    <property type="entry name" value="FMN-linked oxidoreductases"/>
    <property type="match status" value="1"/>
</dbReference>
<comment type="caution">
    <text evidence="13">The sequence shown here is derived from an EMBL/GenBank/DDBJ whole genome shotgun (WGS) entry which is preliminary data.</text>
</comment>
<keyword evidence="6 11" id="KW-0460">Magnesium</keyword>
<evidence type="ECO:0000259" key="12">
    <source>
        <dbReference type="Pfam" id="PF01070"/>
    </source>
</evidence>
<dbReference type="RefSeq" id="WP_338004127.1">
    <property type="nucleotide sequence ID" value="NZ_JAOPKA010000007.1"/>
</dbReference>
<evidence type="ECO:0000256" key="10">
    <source>
        <dbReference type="ARBA" id="ARBA00025810"/>
    </source>
</evidence>
<dbReference type="PANTHER" id="PTHR43665">
    <property type="entry name" value="ISOPENTENYL-DIPHOSPHATE DELTA-ISOMERASE"/>
    <property type="match status" value="1"/>
</dbReference>
<evidence type="ECO:0000256" key="5">
    <source>
        <dbReference type="ARBA" id="ARBA00022723"/>
    </source>
</evidence>
<comment type="function">
    <text evidence="11">Involved in the biosynthesis of isoprenoids. Catalyzes the 1,3-allylic rearrangement of the homoallylic substrate isopentenyl (IPP) to its allylic isomer, dimethylallyl diphosphate (DMAPP).</text>
</comment>
<dbReference type="GO" id="GO:0000287">
    <property type="term" value="F:magnesium ion binding"/>
    <property type="evidence" value="ECO:0007669"/>
    <property type="project" value="UniProtKB-UniRule"/>
</dbReference>
<feature type="binding site" evidence="11">
    <location>
        <begin position="13"/>
        <end position="14"/>
    </location>
    <ligand>
        <name>substrate</name>
    </ligand>
</feature>
<keyword evidence="7 11" id="KW-0521">NADP</keyword>
<comment type="catalytic activity">
    <reaction evidence="11">
        <text>isopentenyl diphosphate = dimethylallyl diphosphate</text>
        <dbReference type="Rhea" id="RHEA:23284"/>
        <dbReference type="ChEBI" id="CHEBI:57623"/>
        <dbReference type="ChEBI" id="CHEBI:128769"/>
        <dbReference type="EC" id="5.3.3.2"/>
    </reaction>
</comment>
<dbReference type="Proteomes" id="UP001321018">
    <property type="component" value="Unassembled WGS sequence"/>
</dbReference>
<dbReference type="SMART" id="SM01240">
    <property type="entry name" value="IMPDH"/>
    <property type="match status" value="1"/>
</dbReference>
<feature type="binding site" evidence="11">
    <location>
        <begin position="70"/>
        <end position="72"/>
    </location>
    <ligand>
        <name>FMN</name>
        <dbReference type="ChEBI" id="CHEBI:58210"/>
    </ligand>
</feature>
<dbReference type="GO" id="GO:0070402">
    <property type="term" value="F:NADPH binding"/>
    <property type="evidence" value="ECO:0007669"/>
    <property type="project" value="UniProtKB-UniRule"/>
</dbReference>
<dbReference type="PIRSF" id="PIRSF003314">
    <property type="entry name" value="IPP_isomerase"/>
    <property type="match status" value="1"/>
</dbReference>
<evidence type="ECO:0000256" key="3">
    <source>
        <dbReference type="ARBA" id="ARBA00022630"/>
    </source>
</evidence>
<dbReference type="EC" id="5.3.3.2" evidence="11"/>
<feature type="domain" description="FMN-dependent dehydrogenase" evidence="12">
    <location>
        <begin position="175"/>
        <end position="342"/>
    </location>
</feature>
<gene>
    <name evidence="11 13" type="primary">fni</name>
    <name evidence="14" type="ORF">OB955_04270</name>
    <name evidence="13" type="ORF">OB960_12945</name>
</gene>
<keyword evidence="5 11" id="KW-0479">Metal-binding</keyword>
<comment type="cofactor">
    <cofactor evidence="11">
        <name>Mg(2+)</name>
        <dbReference type="ChEBI" id="CHEBI:18420"/>
    </cofactor>
</comment>
<proteinExistence type="inferred from homology"/>
<feature type="binding site" evidence="11">
    <location>
        <position position="165"/>
    </location>
    <ligand>
        <name>substrate</name>
    </ligand>
</feature>
<dbReference type="EMBL" id="JAOPKB010000002">
    <property type="protein sequence ID" value="MCU4971952.1"/>
    <property type="molecule type" value="Genomic_DNA"/>
</dbReference>
<accession>A0AAP2Z0N2</accession>
<feature type="binding site" evidence="11">
    <location>
        <position position="197"/>
    </location>
    <ligand>
        <name>FMN</name>
        <dbReference type="ChEBI" id="CHEBI:58210"/>
    </ligand>
</feature>
<evidence type="ECO:0000256" key="2">
    <source>
        <dbReference type="ARBA" id="ARBA00022490"/>
    </source>
</evidence>
<dbReference type="GO" id="GO:0010181">
    <property type="term" value="F:FMN binding"/>
    <property type="evidence" value="ECO:0007669"/>
    <property type="project" value="UniProtKB-UniRule"/>
</dbReference>
<dbReference type="InterPro" id="IPR013785">
    <property type="entry name" value="Aldolase_TIM"/>
</dbReference>
<dbReference type="PANTHER" id="PTHR43665:SF1">
    <property type="entry name" value="ISOPENTENYL-DIPHOSPHATE DELTA-ISOMERASE"/>
    <property type="match status" value="1"/>
</dbReference>
<evidence type="ECO:0000256" key="11">
    <source>
        <dbReference type="HAMAP-Rule" id="MF_00354"/>
    </source>
</evidence>
<dbReference type="InterPro" id="IPR011179">
    <property type="entry name" value="IPdP_isomerase"/>
</dbReference>
<comment type="cofactor">
    <cofactor evidence="1 11">
        <name>FMN</name>
        <dbReference type="ChEBI" id="CHEBI:58210"/>
    </cofactor>
</comment>
<dbReference type="NCBIfam" id="TIGR02151">
    <property type="entry name" value="IPP_isom_2"/>
    <property type="match status" value="1"/>
</dbReference>
<keyword evidence="8 11" id="KW-0414">Isoprene biosynthesis</keyword>
<comment type="cofactor">
    <cofactor evidence="11">
        <name>NADPH</name>
        <dbReference type="ChEBI" id="CHEBI:57783"/>
    </cofactor>
</comment>
<comment type="subcellular location">
    <subcellularLocation>
        <location evidence="11">Cytoplasm</location>
    </subcellularLocation>
</comment>
<keyword evidence="2 11" id="KW-0963">Cytoplasm</keyword>
<dbReference type="CDD" id="cd02811">
    <property type="entry name" value="IDI-2_FMN"/>
    <property type="match status" value="1"/>
</dbReference>
<evidence type="ECO:0000313" key="14">
    <source>
        <dbReference type="EMBL" id="MCU4971952.1"/>
    </source>
</evidence>
<dbReference type="EMBL" id="JAOPKA010000007">
    <property type="protein sequence ID" value="MCU4742303.1"/>
    <property type="molecule type" value="Genomic_DNA"/>
</dbReference>
<sequence length="363" mass="38435">MPEPETETETSDRKDDHIRIIEEEDVETTGTGFEDIELVHEALPEIHRDEIDTSISLFDHELAAPIVIESMTGGHPNTTKLNRALAIAAEETGIAMGVGSQRAGLELDDEALLESYTVVRDVAPDAFLYGNVGAAQLLEYDVNDVERAVEMIGADAMAIHLNFLQEAVQPEGDVDARGCLEAIETVADALSVPVIVKETGNGISGDTAQRLADAGVDAIDVAGKGGTTWSGIESYRAAAVGANRQEQVGRLFRAWGVPTAVSTLEAADAHDAVIASGGVRSGLDVAKAIALGARAGGLAKPFLAPAGKGSETVVDLIEQLRLELQTAMFVTGSASIADLQSAEYVVLGRTKEYLEERESSRER</sequence>
<evidence type="ECO:0000256" key="4">
    <source>
        <dbReference type="ARBA" id="ARBA00022643"/>
    </source>
</evidence>
<dbReference type="GO" id="GO:0008299">
    <property type="term" value="P:isoprenoid biosynthetic process"/>
    <property type="evidence" value="ECO:0007669"/>
    <property type="project" value="UniProtKB-UniRule"/>
</dbReference>
<feature type="binding site" evidence="11">
    <location>
        <position position="166"/>
    </location>
    <ligand>
        <name>Mg(2+)</name>
        <dbReference type="ChEBI" id="CHEBI:18420"/>
    </ligand>
</feature>
<dbReference type="InterPro" id="IPR000262">
    <property type="entry name" value="FMN-dep_DH"/>
</dbReference>
<keyword evidence="3 11" id="KW-0285">Flavoprotein</keyword>
<dbReference type="Pfam" id="PF01070">
    <property type="entry name" value="FMN_dh"/>
    <property type="match status" value="1"/>
</dbReference>
<dbReference type="Gene3D" id="3.20.20.70">
    <property type="entry name" value="Aldolase class I"/>
    <property type="match status" value="1"/>
</dbReference>
<dbReference type="GO" id="GO:0004452">
    <property type="term" value="F:isopentenyl-diphosphate delta-isomerase activity"/>
    <property type="evidence" value="ECO:0007669"/>
    <property type="project" value="UniProtKB-UniRule"/>
</dbReference>
<comment type="similarity">
    <text evidence="11">Belongs to the IPP isomerase type 2 family.</text>
</comment>
<keyword evidence="4 11" id="KW-0288">FMN</keyword>
<dbReference type="AlphaFoldDB" id="A0AAP2Z0N2"/>
<evidence type="ECO:0000256" key="7">
    <source>
        <dbReference type="ARBA" id="ARBA00022857"/>
    </source>
</evidence>
<dbReference type="Proteomes" id="UP001320972">
    <property type="component" value="Unassembled WGS sequence"/>
</dbReference>
<keyword evidence="9 11" id="KW-0413">Isomerase</keyword>
<feature type="binding site" evidence="11">
    <location>
        <position position="100"/>
    </location>
    <ligand>
        <name>FMN</name>
        <dbReference type="ChEBI" id="CHEBI:58210"/>
    </ligand>
</feature>
<dbReference type="HAMAP" id="MF_00354">
    <property type="entry name" value="Idi_2"/>
    <property type="match status" value="1"/>
</dbReference>
<evidence type="ECO:0000256" key="9">
    <source>
        <dbReference type="ARBA" id="ARBA00023235"/>
    </source>
</evidence>
<keyword evidence="15" id="KW-1185">Reference proteome</keyword>
<dbReference type="GO" id="GO:0016491">
    <property type="term" value="F:oxidoreductase activity"/>
    <property type="evidence" value="ECO:0007669"/>
    <property type="project" value="InterPro"/>
</dbReference>
<evidence type="ECO:0000256" key="1">
    <source>
        <dbReference type="ARBA" id="ARBA00001917"/>
    </source>
</evidence>
<feature type="binding site" evidence="11">
    <location>
        <begin position="299"/>
        <end position="300"/>
    </location>
    <ligand>
        <name>FMN</name>
        <dbReference type="ChEBI" id="CHEBI:58210"/>
    </ligand>
</feature>
<protein>
    <recommendedName>
        <fullName evidence="11">Isopentenyl-diphosphate delta-isomerase</fullName>
        <shortName evidence="11">IPP isomerase</shortName>
        <ecNumber evidence="11">5.3.3.2</ecNumber>
    </recommendedName>
    <alternativeName>
        <fullName evidence="11">Isopentenyl diphosphate:dimethylallyl diphosphate isomerase</fullName>
    </alternativeName>
    <alternativeName>
        <fullName evidence="11">Isopentenyl pyrophosphate isomerase</fullName>
    </alternativeName>
    <alternativeName>
        <fullName evidence="11">Type 2 isopentenyl diphosphate isomerase</fullName>
        <shortName evidence="11">IDI-2</shortName>
    </alternativeName>
</protein>
<reference evidence="13 15" key="1">
    <citation type="submission" date="2022-09" db="EMBL/GenBank/DDBJ databases">
        <title>Enrichment on poylsaccharides allowed isolation of novel metabolic and taxonomic groups of Haloarchaea.</title>
        <authorList>
            <person name="Sorokin D.Y."/>
            <person name="Elcheninov A.G."/>
            <person name="Khizhniak T.V."/>
            <person name="Kolganova T.V."/>
            <person name="Kublanov I.V."/>
        </authorList>
    </citation>
    <scope>NUCLEOTIDE SEQUENCE</scope>
    <source>
        <strain evidence="14 15">AArc-m2/3/4</strain>
        <strain evidence="13">AArc-xg1-1</strain>
    </source>
</reference>
<feature type="binding site" evidence="11">
    <location>
        <begin position="100"/>
        <end position="102"/>
    </location>
    <ligand>
        <name>substrate</name>
    </ligand>
</feature>
<name>A0AAP2Z0N2_9EURY</name>